<feature type="region of interest" description="Disordered" evidence="1">
    <location>
        <begin position="376"/>
        <end position="404"/>
    </location>
</feature>
<comment type="caution">
    <text evidence="3">The sequence shown here is derived from an EMBL/GenBank/DDBJ whole genome shotgun (WGS) entry which is preliminary data.</text>
</comment>
<feature type="compositionally biased region" description="Polar residues" evidence="1">
    <location>
        <begin position="60"/>
        <end position="71"/>
    </location>
</feature>
<feature type="compositionally biased region" description="Low complexity" evidence="1">
    <location>
        <begin position="238"/>
        <end position="247"/>
    </location>
</feature>
<feature type="compositionally biased region" description="Basic and acidic residues" evidence="1">
    <location>
        <begin position="763"/>
        <end position="774"/>
    </location>
</feature>
<evidence type="ECO:0000313" key="4">
    <source>
        <dbReference type="Proteomes" id="UP000195221"/>
    </source>
</evidence>
<dbReference type="AlphaFoldDB" id="A0A242MW00"/>
<feature type="region of interest" description="Disordered" evidence="1">
    <location>
        <begin position="1"/>
        <end position="27"/>
    </location>
</feature>
<feature type="region of interest" description="Disordered" evidence="1">
    <location>
        <begin position="759"/>
        <end position="783"/>
    </location>
</feature>
<dbReference type="Pfam" id="PF18821">
    <property type="entry name" value="LPD7"/>
    <property type="match status" value="1"/>
</dbReference>
<protein>
    <submittedName>
        <fullName evidence="3">IncQ plasmid conjugative transfer DNA primase TraO</fullName>
    </submittedName>
</protein>
<sequence>MAENNPVASSSEGNGATSATPDTPEMVAVKAAREAFFARARVSGTAAEVATSHDPHVTPALQSARQASPNGSPGALASPQERIASRNSGDGLLAVGVLSDLGGERAYRVWASGDSEDLKAIADPQTREKAFETIVDNMRMPQYHEALSLVDYGLEREALRVLIARGEVDVERPAPEINGVVEAPATAAPDGVPSVDSTGSIAPIQTTRAVADTVPSVMPLETATQSPTLDASGPQAEPVAVAASSDPVSAVDVPADLQATNATDATPEAIPRGAPAAATSEAVEENAIEAVPAPKLEQSPNEVSDAEKRREAEDKASRRNAGARLLDAFTRSLIGRDRPDSGNEISSPAIMTKDGYAIPEAIASRYVVRDGDFWRFDEKDPGNSDNHKPKFTDKGPRLATGGEDRGTAADMVTVAIAKGWQQVTLKGTEAFRRNAWMEATLAGMKTRGFEPQEQDRAMLEEARRERDALIITAGKRSPPVPQPLSPSTFALTPTPAPKQATENAPGKPPNAAPVVAPTEAAISSAQQSAYAAPAAASPATPTVQASQAVAAAAIVPEAPVGLTDTESRTAPKQVGQSVLLEHGAAPYKNDKDNADSYYVSYSDPDGATKTVWGKDLERAVRDSGVQPGDALTLENLGSRPVTVNRPVKDVDGKVIRIDQIDTRLNVWEIQKQNQSRGSQDPAAVAMNVAGLREQVEKALAGQPDNVVREVMDRLAERLQAGVAVQAEHQKAGSAAQDLKPAIDASLAQVDVDREARQMITEVPKPKRNPERDVAKQSAPSVAR</sequence>
<feature type="compositionally biased region" description="Basic and acidic residues" evidence="1">
    <location>
        <begin position="305"/>
        <end position="317"/>
    </location>
</feature>
<dbReference type="Proteomes" id="UP000195221">
    <property type="component" value="Unassembled WGS sequence"/>
</dbReference>
<dbReference type="EMBL" id="NBTZ01000049">
    <property type="protein sequence ID" value="OTP75618.1"/>
    <property type="molecule type" value="Genomic_DNA"/>
</dbReference>
<feature type="domain" description="Large polyvalent protein-associated" evidence="2">
    <location>
        <begin position="361"/>
        <end position="462"/>
    </location>
</feature>
<organism evidence="3 4">
    <name type="scientific">Caballeronia sordidicola</name>
    <name type="common">Burkholderia sordidicola</name>
    <dbReference type="NCBI Taxonomy" id="196367"/>
    <lineage>
        <taxon>Bacteria</taxon>
        <taxon>Pseudomonadati</taxon>
        <taxon>Pseudomonadota</taxon>
        <taxon>Betaproteobacteria</taxon>
        <taxon>Burkholderiales</taxon>
        <taxon>Burkholderiaceae</taxon>
        <taxon>Caballeronia</taxon>
    </lineage>
</organism>
<evidence type="ECO:0000256" key="1">
    <source>
        <dbReference type="SAM" id="MobiDB-lite"/>
    </source>
</evidence>
<gene>
    <name evidence="3" type="ORF">PAMC26577_13095</name>
</gene>
<dbReference type="RefSeq" id="WP_075358538.1">
    <property type="nucleotide sequence ID" value="NZ_NBTZ01000049.1"/>
</dbReference>
<feature type="compositionally biased region" description="Polar residues" evidence="1">
    <location>
        <begin position="1"/>
        <end position="21"/>
    </location>
</feature>
<name>A0A242MW00_CABSO</name>
<feature type="region of interest" description="Disordered" evidence="1">
    <location>
        <begin position="260"/>
        <end position="322"/>
    </location>
</feature>
<feature type="region of interest" description="Disordered" evidence="1">
    <location>
        <begin position="43"/>
        <end position="89"/>
    </location>
</feature>
<accession>A0A242MW00</accession>
<feature type="region of interest" description="Disordered" evidence="1">
    <location>
        <begin position="475"/>
        <end position="514"/>
    </location>
</feature>
<evidence type="ECO:0000259" key="2">
    <source>
        <dbReference type="Pfam" id="PF18821"/>
    </source>
</evidence>
<proteinExistence type="predicted"/>
<feature type="region of interest" description="Disordered" evidence="1">
    <location>
        <begin position="224"/>
        <end position="247"/>
    </location>
</feature>
<evidence type="ECO:0000313" key="3">
    <source>
        <dbReference type="EMBL" id="OTP75618.1"/>
    </source>
</evidence>
<reference evidence="3 4" key="1">
    <citation type="submission" date="2017-03" db="EMBL/GenBank/DDBJ databases">
        <title>Genome analysis of strain PAMC 26577.</title>
        <authorList>
            <person name="Oh H.-M."/>
            <person name="Yang J.-A."/>
        </authorList>
    </citation>
    <scope>NUCLEOTIDE SEQUENCE [LARGE SCALE GENOMIC DNA]</scope>
    <source>
        <strain evidence="3 4">PAMC 26577</strain>
    </source>
</reference>
<dbReference type="InterPro" id="IPR040677">
    <property type="entry name" value="LPD7"/>
</dbReference>